<dbReference type="dictyBase" id="DDB_G0280115"/>
<dbReference type="AlphaFoldDB" id="Q54VV4"/>
<dbReference type="InterPro" id="IPR051251">
    <property type="entry name" value="STK_FNIP-Repeat"/>
</dbReference>
<dbReference type="HOGENOM" id="CLU_029080_0_0_1"/>
<protein>
    <recommendedName>
        <fullName evidence="4">FNIP repeat-containing protein</fullName>
    </recommendedName>
</protein>
<accession>Q54VV4</accession>
<dbReference type="SMR" id="Q54VV4"/>
<dbReference type="VEuPathDB" id="AmoebaDB:DDB_G0280115"/>
<proteinExistence type="predicted"/>
<evidence type="ECO:0000313" key="3">
    <source>
        <dbReference type="Proteomes" id="UP000002195"/>
    </source>
</evidence>
<dbReference type="EMBL" id="AAFI02000035">
    <property type="protein sequence ID" value="EAL67284.1"/>
    <property type="molecule type" value="Genomic_DNA"/>
</dbReference>
<evidence type="ECO:0000313" key="2">
    <source>
        <dbReference type="EMBL" id="EAL67284.1"/>
    </source>
</evidence>
<dbReference type="Proteomes" id="UP000002195">
    <property type="component" value="Unassembled WGS sequence"/>
</dbReference>
<dbReference type="FunCoup" id="Q54VV4">
    <property type="interactions" value="82"/>
</dbReference>
<organism evidence="2 3">
    <name type="scientific">Dictyostelium discoideum</name>
    <name type="common">Social amoeba</name>
    <dbReference type="NCBI Taxonomy" id="44689"/>
    <lineage>
        <taxon>Eukaryota</taxon>
        <taxon>Amoebozoa</taxon>
        <taxon>Evosea</taxon>
        <taxon>Eumycetozoa</taxon>
        <taxon>Dictyostelia</taxon>
        <taxon>Dictyosteliales</taxon>
        <taxon>Dictyosteliaceae</taxon>
        <taxon>Dictyostelium</taxon>
    </lineage>
</organism>
<dbReference type="KEGG" id="ddi:DDB_G0280115"/>
<dbReference type="RefSeq" id="XP_641251.1">
    <property type="nucleotide sequence ID" value="XM_636159.1"/>
</dbReference>
<reference evidence="2 3" key="1">
    <citation type="journal article" date="2005" name="Nature">
        <title>The genome of the social amoeba Dictyostelium discoideum.</title>
        <authorList>
            <consortium name="The Dictyostelium discoideum Sequencing Consortium"/>
            <person name="Eichinger L."/>
            <person name="Pachebat J.A."/>
            <person name="Glockner G."/>
            <person name="Rajandream M.A."/>
            <person name="Sucgang R."/>
            <person name="Berriman M."/>
            <person name="Song J."/>
            <person name="Olsen R."/>
            <person name="Szafranski K."/>
            <person name="Xu Q."/>
            <person name="Tunggal B."/>
            <person name="Kummerfeld S."/>
            <person name="Madera M."/>
            <person name="Konfortov B.A."/>
            <person name="Rivero F."/>
            <person name="Bankier A.T."/>
            <person name="Lehmann R."/>
            <person name="Hamlin N."/>
            <person name="Davies R."/>
            <person name="Gaudet P."/>
            <person name="Fey P."/>
            <person name="Pilcher K."/>
            <person name="Chen G."/>
            <person name="Saunders D."/>
            <person name="Sodergren E."/>
            <person name="Davis P."/>
            <person name="Kerhornou A."/>
            <person name="Nie X."/>
            <person name="Hall N."/>
            <person name="Anjard C."/>
            <person name="Hemphill L."/>
            <person name="Bason N."/>
            <person name="Farbrother P."/>
            <person name="Desany B."/>
            <person name="Just E."/>
            <person name="Morio T."/>
            <person name="Rost R."/>
            <person name="Churcher C."/>
            <person name="Cooper J."/>
            <person name="Haydock S."/>
            <person name="van Driessche N."/>
            <person name="Cronin A."/>
            <person name="Goodhead I."/>
            <person name="Muzny D."/>
            <person name="Mourier T."/>
            <person name="Pain A."/>
            <person name="Lu M."/>
            <person name="Harper D."/>
            <person name="Lindsay R."/>
            <person name="Hauser H."/>
            <person name="James K."/>
            <person name="Quiles M."/>
            <person name="Madan Babu M."/>
            <person name="Saito T."/>
            <person name="Buchrieser C."/>
            <person name="Wardroper A."/>
            <person name="Felder M."/>
            <person name="Thangavelu M."/>
            <person name="Johnson D."/>
            <person name="Knights A."/>
            <person name="Loulseged H."/>
            <person name="Mungall K."/>
            <person name="Oliver K."/>
            <person name="Price C."/>
            <person name="Quail M.A."/>
            <person name="Urushihara H."/>
            <person name="Hernandez J."/>
            <person name="Rabbinowitsch E."/>
            <person name="Steffen D."/>
            <person name="Sanders M."/>
            <person name="Ma J."/>
            <person name="Kohara Y."/>
            <person name="Sharp S."/>
            <person name="Simmonds M."/>
            <person name="Spiegler S."/>
            <person name="Tivey A."/>
            <person name="Sugano S."/>
            <person name="White B."/>
            <person name="Walker D."/>
            <person name="Woodward J."/>
            <person name="Winckler T."/>
            <person name="Tanaka Y."/>
            <person name="Shaulsky G."/>
            <person name="Schleicher M."/>
            <person name="Weinstock G."/>
            <person name="Rosenthal A."/>
            <person name="Cox E.C."/>
            <person name="Chisholm R.L."/>
            <person name="Gibbs R."/>
            <person name="Loomis W.F."/>
            <person name="Platzer M."/>
            <person name="Kay R.R."/>
            <person name="Williams J."/>
            <person name="Dear P.H."/>
            <person name="Noegel A.A."/>
            <person name="Barrell B."/>
            <person name="Kuspa A."/>
        </authorList>
    </citation>
    <scope>NUCLEOTIDE SEQUENCE [LARGE SCALE GENOMIC DNA]</scope>
    <source>
        <strain evidence="2 3">AX4</strain>
    </source>
</reference>
<evidence type="ECO:0008006" key="4">
    <source>
        <dbReference type="Google" id="ProtNLM"/>
    </source>
</evidence>
<dbReference type="PANTHER" id="PTHR32134">
    <property type="entry name" value="FNIP REPEAT-CONTAINING PROTEIN"/>
    <property type="match status" value="1"/>
</dbReference>
<dbReference type="PANTHER" id="PTHR32134:SF169">
    <property type="entry name" value="FNIP REPEAT-CONTAINING PROTEIN-RELATED"/>
    <property type="match status" value="1"/>
</dbReference>
<evidence type="ECO:0000256" key="1">
    <source>
        <dbReference type="ARBA" id="ARBA00022737"/>
    </source>
</evidence>
<dbReference type="InterPro" id="IPR008615">
    <property type="entry name" value="FNIP"/>
</dbReference>
<comment type="caution">
    <text evidence="2">The sequence shown here is derived from an EMBL/GenBank/DDBJ whole genome shotgun (WGS) entry which is preliminary data.</text>
</comment>
<name>Q54VV4_DICDI</name>
<sequence length="533" mass="60867">MEINSKDLNDSLFFKTWRNKFLKFKIFEFIKIINNEFVQFENKETLLKYKDRDYIQTLEYQSRKPLEIGDLPCNGLLKTIEFTEPVPIITGPEIPNTVENVIFSIDSDCDSDEEFSIKKLKKRVISLKDLPSSVTNVENVILQGDNFGDNNNNNDDDDDIIPKNIKSISIKKCSQLSNKFKIPNSVTSLSFWRSCYWGNKKGLELKQTDIPSSITNLKINDHSNKIKKNILPNSIKILKFQVDTMKLISSVDSNNIDGGNNDNGGDGGGGGDNSNNVINYKNYKFEEIETISYYNYYSEKNSSFLRIGIVPSSVKCLTLLCILKSLVIESGALPTILDELTININLPNFMDFGENKLNLLKLHLKGHEIDLNKKLIPLDSNIQSFIYQSSSYTLRDKNVIFESNILPNSITDLTFKTKNLHLTFPIGSLPNNLKKLSLIDTIYTSTITIPIKTPKTEMDIYQSNLKIDYLPESLTELTLNHCYSSDDFQNDIIPILPESLHTINLDILMKDKILNFKPHVKNISFKETKINKY</sequence>
<dbReference type="GeneID" id="8622383"/>
<keyword evidence="3" id="KW-1185">Reference proteome</keyword>
<keyword evidence="1" id="KW-0677">Repeat</keyword>
<dbReference type="InParanoid" id="Q54VV4"/>
<dbReference type="Pfam" id="PF05725">
    <property type="entry name" value="FNIP"/>
    <property type="match status" value="1"/>
</dbReference>
<dbReference type="PaxDb" id="44689-DDB0206387"/>
<gene>
    <name evidence="2" type="ORF">DDB_G0280115</name>
</gene>